<dbReference type="InterPro" id="IPR036215">
    <property type="entry name" value="TM0957-like_sf"/>
</dbReference>
<evidence type="ECO:0008006" key="2">
    <source>
        <dbReference type="Google" id="ProtNLM"/>
    </source>
</evidence>
<proteinExistence type="predicted"/>
<protein>
    <recommendedName>
        <fullName evidence="2">DUF2291 domain-containing protein</fullName>
    </recommendedName>
</protein>
<dbReference type="Pfam" id="PF10054">
    <property type="entry name" value="DUF2291"/>
    <property type="match status" value="1"/>
</dbReference>
<name>A0A644W5P0_9ZZZZ</name>
<comment type="caution">
    <text evidence="1">The sequence shown here is derived from an EMBL/GenBank/DDBJ whole genome shotgun (WGS) entry which is preliminary data.</text>
</comment>
<organism evidence="1">
    <name type="scientific">bioreactor metagenome</name>
    <dbReference type="NCBI Taxonomy" id="1076179"/>
    <lineage>
        <taxon>unclassified sequences</taxon>
        <taxon>metagenomes</taxon>
        <taxon>ecological metagenomes</taxon>
    </lineage>
</organism>
<dbReference type="EMBL" id="VSSQ01000628">
    <property type="protein sequence ID" value="MPL98780.1"/>
    <property type="molecule type" value="Genomic_DNA"/>
</dbReference>
<reference evidence="1" key="1">
    <citation type="submission" date="2019-08" db="EMBL/GenBank/DDBJ databases">
        <authorList>
            <person name="Kucharzyk K."/>
            <person name="Murdoch R.W."/>
            <person name="Higgins S."/>
            <person name="Loffler F."/>
        </authorList>
    </citation>
    <scope>NUCLEOTIDE SEQUENCE</scope>
</reference>
<dbReference type="PROSITE" id="PS51257">
    <property type="entry name" value="PROKAR_LIPOPROTEIN"/>
    <property type="match status" value="1"/>
</dbReference>
<dbReference type="SUPFAM" id="SSF141318">
    <property type="entry name" value="TM0957-like"/>
    <property type="match status" value="1"/>
</dbReference>
<dbReference type="AlphaFoldDB" id="A0A644W5P0"/>
<evidence type="ECO:0000313" key="1">
    <source>
        <dbReference type="EMBL" id="MPL98780.1"/>
    </source>
</evidence>
<dbReference type="InterPro" id="IPR014582">
    <property type="entry name" value="UCP033535_lipo"/>
</dbReference>
<accession>A0A644W5P0</accession>
<sequence>MKKRFATFALLLAVAAFSLTGCGIVTVVKTGEEAALTGETTVDVASEAGTTWDAVVEEITQNAAELSDLDTGSGTGAYAVKGTGTITAIDQESKNGSITLSIDGYTDKTVKIAIGPVYSGTSVRDAQTQKAYSDFTNQGEWSEYALGLNTIVDQQVVAPNNFDANSVGKTVTFTGACSAPTGDTIMVTPVALAVE</sequence>
<gene>
    <name evidence="1" type="ORF">SDC9_44989</name>
</gene>